<proteinExistence type="predicted"/>
<dbReference type="InterPro" id="IPR007922">
    <property type="entry name" value="DciA-like"/>
</dbReference>
<gene>
    <name evidence="1" type="ORF">COT12_03280</name>
</gene>
<evidence type="ECO:0000313" key="2">
    <source>
        <dbReference type="Proteomes" id="UP000229896"/>
    </source>
</evidence>
<accession>A0A2M6YBF6</accession>
<evidence type="ECO:0000313" key="1">
    <source>
        <dbReference type="EMBL" id="PIU24022.1"/>
    </source>
</evidence>
<dbReference type="Proteomes" id="UP000229896">
    <property type="component" value="Unassembled WGS sequence"/>
</dbReference>
<name>A0A2M6YBF6_9BACT</name>
<dbReference type="Pfam" id="PF05258">
    <property type="entry name" value="DciA"/>
    <property type="match status" value="1"/>
</dbReference>
<sequence>MDKISKFLLPIMAKKGLGGVAVSSEICFFASEYGKGSFEAVSFSRGVLKLNCQDSIDAGEVQMMSEEIIAFVNKKIGKDIVTRIRIVNTQ</sequence>
<reference evidence="2" key="1">
    <citation type="submission" date="2017-09" db="EMBL/GenBank/DDBJ databases">
        <title>Depth-based differentiation of microbial function through sediment-hosted aquifers and enrichment of novel symbionts in the deep terrestrial subsurface.</title>
        <authorList>
            <person name="Probst A.J."/>
            <person name="Ladd B."/>
            <person name="Jarett J.K."/>
            <person name="Geller-Mcgrath D.E."/>
            <person name="Sieber C.M.K."/>
            <person name="Emerson J.B."/>
            <person name="Anantharaman K."/>
            <person name="Thomas B.C."/>
            <person name="Malmstrom R."/>
            <person name="Stieglmeier M."/>
            <person name="Klingl A."/>
            <person name="Woyke T."/>
            <person name="Ryan C.M."/>
            <person name="Banfield J.F."/>
        </authorList>
    </citation>
    <scope>NUCLEOTIDE SEQUENCE [LARGE SCALE GENOMIC DNA]</scope>
</reference>
<dbReference type="EMBL" id="PEXI01000103">
    <property type="protein sequence ID" value="PIU24022.1"/>
    <property type="molecule type" value="Genomic_DNA"/>
</dbReference>
<evidence type="ECO:0008006" key="3">
    <source>
        <dbReference type="Google" id="ProtNLM"/>
    </source>
</evidence>
<organism evidence="1 2">
    <name type="scientific">Candidatus Berkelbacteria bacterium CG08_land_8_20_14_0_20_39_8</name>
    <dbReference type="NCBI Taxonomy" id="1974511"/>
    <lineage>
        <taxon>Bacteria</taxon>
        <taxon>Candidatus Berkelbacteria</taxon>
    </lineage>
</organism>
<comment type="caution">
    <text evidence="1">The sequence shown here is derived from an EMBL/GenBank/DDBJ whole genome shotgun (WGS) entry which is preliminary data.</text>
</comment>
<dbReference type="AlphaFoldDB" id="A0A2M6YBF6"/>
<protein>
    <recommendedName>
        <fullName evidence="3">DUF721 domain-containing protein</fullName>
    </recommendedName>
</protein>